<dbReference type="Pfam" id="PF14226">
    <property type="entry name" value="DIOX_N"/>
    <property type="match status" value="1"/>
</dbReference>
<comment type="similarity">
    <text evidence="1 4">Belongs to the iron/ascorbate-dependent oxidoreductase family.</text>
</comment>
<accession>A9NQ73</accession>
<organism evidence="7">
    <name type="scientific">Picea sitchensis</name>
    <name type="common">Sitka spruce</name>
    <name type="synonym">Pinus sitchensis</name>
    <dbReference type="NCBI Taxonomy" id="3332"/>
    <lineage>
        <taxon>Eukaryota</taxon>
        <taxon>Viridiplantae</taxon>
        <taxon>Streptophyta</taxon>
        <taxon>Embryophyta</taxon>
        <taxon>Tracheophyta</taxon>
        <taxon>Spermatophyta</taxon>
        <taxon>Pinopsida</taxon>
        <taxon>Pinidae</taxon>
        <taxon>Conifers I</taxon>
        <taxon>Pinales</taxon>
        <taxon>Pinaceae</taxon>
        <taxon>Picea</taxon>
    </lineage>
</organism>
<keyword evidence="2 4" id="KW-0479">Metal-binding</keyword>
<evidence type="ECO:0000259" key="6">
    <source>
        <dbReference type="PROSITE" id="PS51471"/>
    </source>
</evidence>
<dbReference type="GO" id="GO:0046872">
    <property type="term" value="F:metal ion binding"/>
    <property type="evidence" value="ECO:0007669"/>
    <property type="project" value="UniProtKB-KW"/>
</dbReference>
<dbReference type="EMBL" id="EF083437">
    <property type="protein sequence ID" value="ABK22784.1"/>
    <property type="molecule type" value="mRNA"/>
</dbReference>
<evidence type="ECO:0000256" key="5">
    <source>
        <dbReference type="SAM" id="MobiDB-lite"/>
    </source>
</evidence>
<dbReference type="InterPro" id="IPR026992">
    <property type="entry name" value="DIOX_N"/>
</dbReference>
<feature type="domain" description="Fe2OG dioxygenase" evidence="6">
    <location>
        <begin position="216"/>
        <end position="316"/>
    </location>
</feature>
<dbReference type="PRINTS" id="PR00682">
    <property type="entry name" value="IPNSYNTHASE"/>
</dbReference>
<evidence type="ECO:0000256" key="4">
    <source>
        <dbReference type="RuleBase" id="RU003682"/>
    </source>
</evidence>
<feature type="region of interest" description="Disordered" evidence="5">
    <location>
        <begin position="1"/>
        <end position="23"/>
    </location>
</feature>
<dbReference type="Gene3D" id="2.60.120.330">
    <property type="entry name" value="B-lactam Antibiotic, Isopenicillin N Synthase, Chain"/>
    <property type="match status" value="1"/>
</dbReference>
<dbReference type="PANTHER" id="PTHR47991">
    <property type="entry name" value="OXOGLUTARATE/IRON-DEPENDENT DIOXYGENASE"/>
    <property type="match status" value="1"/>
</dbReference>
<dbReference type="InterPro" id="IPR050295">
    <property type="entry name" value="Plant_2OG-oxidoreductases"/>
</dbReference>
<evidence type="ECO:0000256" key="1">
    <source>
        <dbReference type="ARBA" id="ARBA00008056"/>
    </source>
</evidence>
<sequence>MASTALPPTSLNPYQQTHEEKEQQYPVHYRGVKDLVDNGSRTLPQIYVKPPDERLVINSDQQQIPLIDLSELEGAGRSATVEAIGRACRDWGFFLVKNHGVSESTMENEMRVGREFFHLPTEEKMRYFSTDHKSRMRYATSFNVKEDKTLNWRDFLRYSCKPLEEMVPLWPDKPTDFRKENAEYIRKIGDLASILLSAISESLGLPSEYINEVYGDYSQYMAYNFYPACPNPEQTLGLPGHSDPGGLTLLMQDDVGGLQVLHEDHWVVVRPVPNTLVINLGDQLQILSNDIYKSVEHRAVVNSNRERISVATAYGPSMSTLIAPAPQLVNSSSPAVYKGCVYGDFLDSLESGSLHKKSVLDCLKLDMS</sequence>
<evidence type="ECO:0000256" key="2">
    <source>
        <dbReference type="ARBA" id="ARBA00022723"/>
    </source>
</evidence>
<keyword evidence="3 4" id="KW-0408">Iron</keyword>
<dbReference type="InterPro" id="IPR005123">
    <property type="entry name" value="Oxoglu/Fe-dep_dioxygenase_dom"/>
</dbReference>
<protein>
    <recommendedName>
        <fullName evidence="6">Fe2OG dioxygenase domain-containing protein</fullName>
    </recommendedName>
</protein>
<dbReference type="InterPro" id="IPR027443">
    <property type="entry name" value="IPNS-like_sf"/>
</dbReference>
<keyword evidence="4" id="KW-0560">Oxidoreductase</keyword>
<proteinExistence type="evidence at transcript level"/>
<dbReference type="Pfam" id="PF03171">
    <property type="entry name" value="2OG-FeII_Oxy"/>
    <property type="match status" value="1"/>
</dbReference>
<feature type="compositionally biased region" description="Polar residues" evidence="5">
    <location>
        <begin position="1"/>
        <end position="16"/>
    </location>
</feature>
<dbReference type="InterPro" id="IPR044861">
    <property type="entry name" value="IPNS-like_FE2OG_OXY"/>
</dbReference>
<evidence type="ECO:0000313" key="7">
    <source>
        <dbReference type="EMBL" id="ABK22784.1"/>
    </source>
</evidence>
<dbReference type="FunFam" id="2.60.120.330:FF:000079">
    <property type="entry name" value="Protein SRG1"/>
    <property type="match status" value="1"/>
</dbReference>
<evidence type="ECO:0000256" key="3">
    <source>
        <dbReference type="ARBA" id="ARBA00023004"/>
    </source>
</evidence>
<dbReference type="PROSITE" id="PS51471">
    <property type="entry name" value="FE2OG_OXY"/>
    <property type="match status" value="1"/>
</dbReference>
<dbReference type="SUPFAM" id="SSF51197">
    <property type="entry name" value="Clavaminate synthase-like"/>
    <property type="match status" value="1"/>
</dbReference>
<name>A9NQ73_PICSI</name>
<dbReference type="AlphaFoldDB" id="A9NQ73"/>
<dbReference type="GO" id="GO:0016491">
    <property type="term" value="F:oxidoreductase activity"/>
    <property type="evidence" value="ECO:0007669"/>
    <property type="project" value="UniProtKB-KW"/>
</dbReference>
<reference evidence="7" key="1">
    <citation type="journal article" date="2008" name="BMC Genomics">
        <title>A conifer genomics resource of 200,000 spruce (Picea spp.) ESTs and 6,464 high-quality, sequence-finished full-length cDNAs for Sitka spruce (Picea sitchensis).</title>
        <authorList>
            <person name="Ralph S.G."/>
            <person name="Chun H.J."/>
            <person name="Kolosova N."/>
            <person name="Cooper D."/>
            <person name="Oddy C."/>
            <person name="Ritland C.E."/>
            <person name="Kirkpatrick R."/>
            <person name="Moore R."/>
            <person name="Barber S."/>
            <person name="Holt R.A."/>
            <person name="Jones S.J."/>
            <person name="Marra M.A."/>
            <person name="Douglas C.J."/>
            <person name="Ritland K."/>
            <person name="Bohlmann J."/>
        </authorList>
    </citation>
    <scope>NUCLEOTIDE SEQUENCE</scope>
    <source>
        <tissue evidence="7">Green portion of the leader tissue</tissue>
    </source>
</reference>